<dbReference type="SMART" id="SM00849">
    <property type="entry name" value="Lactamase_B"/>
    <property type="match status" value="1"/>
</dbReference>
<reference evidence="4 5" key="1">
    <citation type="submission" date="2016-03" db="EMBL/GenBank/DDBJ databases">
        <authorList>
            <person name="Ploux O."/>
        </authorList>
    </citation>
    <scope>NUCLEOTIDE SEQUENCE [LARGE SCALE GENOMIC DNA]</scope>
    <source>
        <strain evidence="4 5">R0</strain>
    </source>
</reference>
<evidence type="ECO:0000259" key="3">
    <source>
        <dbReference type="SMART" id="SM00849"/>
    </source>
</evidence>
<comment type="caution">
    <text evidence="4">The sequence shown here is derived from an EMBL/GenBank/DDBJ whole genome shotgun (WGS) entry which is preliminary data.</text>
</comment>
<gene>
    <name evidence="4" type="ORF">AZI86_16225</name>
</gene>
<evidence type="ECO:0000313" key="4">
    <source>
        <dbReference type="EMBL" id="KYG62383.1"/>
    </source>
</evidence>
<dbReference type="Pfam" id="PF00753">
    <property type="entry name" value="Lactamase_B"/>
    <property type="match status" value="1"/>
</dbReference>
<feature type="chain" id="PRO_5007572876" description="Metallo-beta-lactamase domain-containing protein" evidence="2">
    <location>
        <begin position="21"/>
        <end position="271"/>
    </location>
</feature>
<accession>A0A150WGS1</accession>
<dbReference type="GO" id="GO:0017001">
    <property type="term" value="P:antibiotic catabolic process"/>
    <property type="evidence" value="ECO:0007669"/>
    <property type="project" value="UniProtKB-ARBA"/>
</dbReference>
<dbReference type="InterPro" id="IPR036866">
    <property type="entry name" value="RibonucZ/Hydroxyglut_hydro"/>
</dbReference>
<evidence type="ECO:0000256" key="2">
    <source>
        <dbReference type="SAM" id="SignalP"/>
    </source>
</evidence>
<comment type="similarity">
    <text evidence="1">Belongs to the metallo-beta-lactamase superfamily. Class-B beta-lactamase family.</text>
</comment>
<keyword evidence="5" id="KW-1185">Reference proteome</keyword>
<dbReference type="InterPro" id="IPR001279">
    <property type="entry name" value="Metallo-B-lactamas"/>
</dbReference>
<dbReference type="SUPFAM" id="SSF56281">
    <property type="entry name" value="Metallo-hydrolase/oxidoreductase"/>
    <property type="match status" value="1"/>
</dbReference>
<dbReference type="Proteomes" id="UP000075320">
    <property type="component" value="Unassembled WGS sequence"/>
</dbReference>
<dbReference type="Gene3D" id="3.60.15.10">
    <property type="entry name" value="Ribonuclease Z/Hydroxyacylglutathione hydrolase-like"/>
    <property type="match status" value="1"/>
</dbReference>
<protein>
    <recommendedName>
        <fullName evidence="3">Metallo-beta-lactamase domain-containing protein</fullName>
    </recommendedName>
</protein>
<feature type="signal peptide" evidence="2">
    <location>
        <begin position="1"/>
        <end position="20"/>
    </location>
</feature>
<dbReference type="RefSeq" id="WP_061836344.1">
    <property type="nucleotide sequence ID" value="NZ_LUKE01000005.1"/>
</dbReference>
<dbReference type="InterPro" id="IPR050855">
    <property type="entry name" value="NDM-1-like"/>
</dbReference>
<feature type="domain" description="Metallo-beta-lactamase" evidence="3">
    <location>
        <begin position="61"/>
        <end position="254"/>
    </location>
</feature>
<evidence type="ECO:0000313" key="5">
    <source>
        <dbReference type="Proteomes" id="UP000075320"/>
    </source>
</evidence>
<dbReference type="PROSITE" id="PS51257">
    <property type="entry name" value="PROKAR_LIPOPROTEIN"/>
    <property type="match status" value="1"/>
</dbReference>
<dbReference type="AlphaFoldDB" id="A0A150WGS1"/>
<sequence>MKRFLVLPILFFLAACNSKAPAPAHTTLPSPAAPVTIAPNLSVLEIEKGVFVVSHEFPIAQANSMVVDISPKDLLIIDAPWTSASTRDLLKWAKDTFGDRKITAINTHSHMDRVAGNDVFLAEGADVYSSDLTIKYVKKSKPTELKSLASRVSDPAIKAEFAKMKIREANHSFPLKEGKTLSFGEKKAEIFYPGHGHTKDNVVVYLPDYKILYGGCFIVGLPKLGYIKEADLKEWPKALDKMSRFDAKWVIPGHGTSYSPDLIEHTKKLVK</sequence>
<proteinExistence type="inferred from homology"/>
<name>A0A150WGS1_BDEBC</name>
<keyword evidence="2" id="KW-0732">Signal</keyword>
<organism evidence="4 5">
    <name type="scientific">Bdellovibrio bacteriovorus</name>
    <dbReference type="NCBI Taxonomy" id="959"/>
    <lineage>
        <taxon>Bacteria</taxon>
        <taxon>Pseudomonadati</taxon>
        <taxon>Bdellovibrionota</taxon>
        <taxon>Bdellovibrionia</taxon>
        <taxon>Bdellovibrionales</taxon>
        <taxon>Pseudobdellovibrionaceae</taxon>
        <taxon>Bdellovibrio</taxon>
    </lineage>
</organism>
<evidence type="ECO:0000256" key="1">
    <source>
        <dbReference type="ARBA" id="ARBA00005250"/>
    </source>
</evidence>
<dbReference type="OrthoDB" id="5290005at2"/>
<dbReference type="PANTHER" id="PTHR42951:SF4">
    <property type="entry name" value="ACYL-COENZYME A THIOESTERASE MBLAC2"/>
    <property type="match status" value="1"/>
</dbReference>
<dbReference type="EMBL" id="LUKE01000005">
    <property type="protein sequence ID" value="KYG62383.1"/>
    <property type="molecule type" value="Genomic_DNA"/>
</dbReference>
<dbReference type="PANTHER" id="PTHR42951">
    <property type="entry name" value="METALLO-BETA-LACTAMASE DOMAIN-CONTAINING"/>
    <property type="match status" value="1"/>
</dbReference>